<dbReference type="GO" id="GO:0006388">
    <property type="term" value="P:tRNA splicing, via endonucleolytic cleavage and ligation"/>
    <property type="evidence" value="ECO:0007669"/>
    <property type="project" value="UniProtKB-UniRule"/>
</dbReference>
<comment type="similarity">
    <text evidence="1 5">Belongs to the KptA/TPT1 family.</text>
</comment>
<dbReference type="Pfam" id="PF01885">
    <property type="entry name" value="PTS_2-RNA"/>
    <property type="match status" value="1"/>
</dbReference>
<dbReference type="HAMAP" id="MF_00299">
    <property type="entry name" value="KptA"/>
    <property type="match status" value="1"/>
</dbReference>
<dbReference type="Gene3D" id="3.20.170.30">
    <property type="match status" value="1"/>
</dbReference>
<accession>A0A1H8US69</accession>
<evidence type="ECO:0000313" key="6">
    <source>
        <dbReference type="EMBL" id="SEP06055.1"/>
    </source>
</evidence>
<dbReference type="PANTHER" id="PTHR12684:SF2">
    <property type="entry name" value="TRNA 2'-PHOSPHOTRANSFERASE 1"/>
    <property type="match status" value="1"/>
</dbReference>
<protein>
    <recommendedName>
        <fullName evidence="5">Probable RNA 2'-phosphotransferase</fullName>
        <ecNumber evidence="5">2.7.1.-</ecNumber>
    </recommendedName>
</protein>
<dbReference type="Gene3D" id="1.10.10.970">
    <property type="entry name" value="RNA 2'-phosphotransferase, Tpt1/KptA family, N-terminal domain"/>
    <property type="match status" value="1"/>
</dbReference>
<keyword evidence="3 5" id="KW-0520">NAD</keyword>
<dbReference type="AlphaFoldDB" id="A0A1H8US69"/>
<evidence type="ECO:0000256" key="2">
    <source>
        <dbReference type="ARBA" id="ARBA00022679"/>
    </source>
</evidence>
<dbReference type="PANTHER" id="PTHR12684">
    <property type="entry name" value="PUTATIVE PHOSPHOTRANSFERASE"/>
    <property type="match status" value="1"/>
</dbReference>
<dbReference type="InterPro" id="IPR002745">
    <property type="entry name" value="Ptrans_KptA/Tpt1"/>
</dbReference>
<dbReference type="InterPro" id="IPR022928">
    <property type="entry name" value="RNA_2'-PTrans_KptA"/>
</dbReference>
<gene>
    <name evidence="5" type="primary">kptA</name>
    <name evidence="6" type="ORF">SAMN04487948_11280</name>
</gene>
<evidence type="ECO:0000256" key="1">
    <source>
        <dbReference type="ARBA" id="ARBA00009836"/>
    </source>
</evidence>
<dbReference type="SUPFAM" id="SSF56399">
    <property type="entry name" value="ADP-ribosylation"/>
    <property type="match status" value="1"/>
</dbReference>
<dbReference type="RefSeq" id="WP_089826474.1">
    <property type="nucleotide sequence ID" value="NZ_FODV01000012.1"/>
</dbReference>
<organism evidence="6 7">
    <name type="scientific">Halogranum amylolyticum</name>
    <dbReference type="NCBI Taxonomy" id="660520"/>
    <lineage>
        <taxon>Archaea</taxon>
        <taxon>Methanobacteriati</taxon>
        <taxon>Methanobacteriota</taxon>
        <taxon>Stenosarchaea group</taxon>
        <taxon>Halobacteria</taxon>
        <taxon>Halobacteriales</taxon>
        <taxon>Haloferacaceae</taxon>
    </lineage>
</organism>
<dbReference type="OrthoDB" id="24376at2157"/>
<dbReference type="EC" id="2.7.1.-" evidence="5"/>
<dbReference type="EMBL" id="FODV01000012">
    <property type="protein sequence ID" value="SEP06055.1"/>
    <property type="molecule type" value="Genomic_DNA"/>
</dbReference>
<name>A0A1H8US69_9EURY</name>
<evidence type="ECO:0000256" key="3">
    <source>
        <dbReference type="ARBA" id="ARBA00023027"/>
    </source>
</evidence>
<dbReference type="Proteomes" id="UP000199126">
    <property type="component" value="Unassembled WGS sequence"/>
</dbReference>
<comment type="function">
    <text evidence="4 5">Removes the 2'-phosphate from RNA via an intermediate in which the phosphate is ADP-ribosylated by NAD followed by a presumed transesterification to release the RNA and generate ADP-ribose 1''-2''-cyclic phosphate (APPR&gt;P). May function as an ADP-ribosylase.</text>
</comment>
<evidence type="ECO:0000256" key="4">
    <source>
        <dbReference type="ARBA" id="ARBA00025212"/>
    </source>
</evidence>
<dbReference type="InterPro" id="IPR042081">
    <property type="entry name" value="RNA_2'-PTrans_C"/>
</dbReference>
<dbReference type="InterPro" id="IPR042080">
    <property type="entry name" value="RNA_2'-PTrans_N"/>
</dbReference>
<proteinExistence type="inferred from homology"/>
<dbReference type="GO" id="GO:0000215">
    <property type="term" value="F:tRNA 2'-phosphotransferase activity"/>
    <property type="evidence" value="ECO:0007669"/>
    <property type="project" value="TreeGrafter"/>
</dbReference>
<keyword evidence="7" id="KW-1185">Reference proteome</keyword>
<dbReference type="GO" id="GO:0003950">
    <property type="term" value="F:NAD+ poly-ADP-ribosyltransferase activity"/>
    <property type="evidence" value="ECO:0007669"/>
    <property type="project" value="InterPro"/>
</dbReference>
<evidence type="ECO:0000313" key="7">
    <source>
        <dbReference type="Proteomes" id="UP000199126"/>
    </source>
</evidence>
<sequence length="210" mass="23271">MIRACDNHGYFAGESCPECDAAGADVLGDDRRVRLSKFASGALRHFPDDAGLSPDGHGWVDYDALVDAVTRKYSWAEREHVDGVVATDPKGRFERRSSRIRAAYGHSIDVTLEPTESAVPSQLYHGTARRNIESIRETGLRPMGRQRVHLSTTREEARTVGRRHDDDPVVVVVDADAMVANGFGVDERGPETYTVDHVPPRYLSVESRPE</sequence>
<keyword evidence="2 5" id="KW-0808">Transferase</keyword>
<evidence type="ECO:0000256" key="5">
    <source>
        <dbReference type="HAMAP-Rule" id="MF_00299"/>
    </source>
</evidence>
<reference evidence="7" key="1">
    <citation type="submission" date="2016-10" db="EMBL/GenBank/DDBJ databases">
        <authorList>
            <person name="Varghese N."/>
            <person name="Submissions S."/>
        </authorList>
    </citation>
    <scope>NUCLEOTIDE SEQUENCE [LARGE SCALE GENOMIC DNA]</scope>
    <source>
        <strain evidence="7">CGMCC 1.10121</strain>
    </source>
</reference>